<protein>
    <submittedName>
        <fullName evidence="6">Glutathione S-transferase</fullName>
    </submittedName>
</protein>
<dbReference type="AlphaFoldDB" id="A0A5B8MNN6"/>
<sequence length="143" mass="15514">MSVTLGKDFGYAIAVVGASFLVSAYGAVKVMKARKKYGIKYPTLYSNGTKKSDELYNCSQRAHQNTLENLPIVNMMMLSSATVFPKTAAIFGAIWVVGRFLYIRGYNAGTGPEGRMLGGMVSHLGDMPLLVTTFVAAWTMIKA</sequence>
<dbReference type="GO" id="GO:0004602">
    <property type="term" value="F:glutathione peroxidase activity"/>
    <property type="evidence" value="ECO:0007669"/>
    <property type="project" value="TreeGrafter"/>
</dbReference>
<name>A0A5B8MNN6_9CHLO</name>
<keyword evidence="7" id="KW-1185">Reference proteome</keyword>
<dbReference type="OrthoDB" id="410651at2759"/>
<evidence type="ECO:0000256" key="3">
    <source>
        <dbReference type="ARBA" id="ARBA00022989"/>
    </source>
</evidence>
<dbReference type="PANTHER" id="PTHR10250">
    <property type="entry name" value="MICROSOMAL GLUTATHIONE S-TRANSFERASE"/>
    <property type="match status" value="1"/>
</dbReference>
<feature type="transmembrane region" description="Helical" evidence="5">
    <location>
        <begin position="12"/>
        <end position="31"/>
    </location>
</feature>
<keyword evidence="4 5" id="KW-0472">Membrane</keyword>
<dbReference type="InterPro" id="IPR001129">
    <property type="entry name" value="Membr-assoc_MAPEG"/>
</dbReference>
<proteinExistence type="predicted"/>
<dbReference type="SUPFAM" id="SSF161084">
    <property type="entry name" value="MAPEG domain-like"/>
    <property type="match status" value="1"/>
</dbReference>
<evidence type="ECO:0000256" key="4">
    <source>
        <dbReference type="ARBA" id="ARBA00023136"/>
    </source>
</evidence>
<keyword evidence="6" id="KW-0808">Transferase</keyword>
<dbReference type="Proteomes" id="UP000316726">
    <property type="component" value="Chromosome 4"/>
</dbReference>
<evidence type="ECO:0000256" key="1">
    <source>
        <dbReference type="ARBA" id="ARBA00004141"/>
    </source>
</evidence>
<dbReference type="Pfam" id="PF01124">
    <property type="entry name" value="MAPEG"/>
    <property type="match status" value="1"/>
</dbReference>
<dbReference type="GO" id="GO:0004364">
    <property type="term" value="F:glutathione transferase activity"/>
    <property type="evidence" value="ECO:0007669"/>
    <property type="project" value="TreeGrafter"/>
</dbReference>
<reference evidence="6 7" key="1">
    <citation type="submission" date="2018-07" db="EMBL/GenBank/DDBJ databases">
        <title>The complete nuclear genome of the prasinophyte Chloropicon primus (CCMP1205).</title>
        <authorList>
            <person name="Pombert J.-F."/>
            <person name="Otis C."/>
            <person name="Turmel M."/>
            <person name="Lemieux C."/>
        </authorList>
    </citation>
    <scope>NUCLEOTIDE SEQUENCE [LARGE SCALE GENOMIC DNA]</scope>
    <source>
        <strain evidence="6 7">CCMP1205</strain>
    </source>
</reference>
<evidence type="ECO:0000313" key="7">
    <source>
        <dbReference type="Proteomes" id="UP000316726"/>
    </source>
</evidence>
<dbReference type="InterPro" id="IPR050997">
    <property type="entry name" value="MAPEG"/>
</dbReference>
<keyword evidence="3 5" id="KW-1133">Transmembrane helix</keyword>
<dbReference type="STRING" id="1764295.A0A5B8MNN6"/>
<evidence type="ECO:0000256" key="2">
    <source>
        <dbReference type="ARBA" id="ARBA00022692"/>
    </source>
</evidence>
<organism evidence="6 7">
    <name type="scientific">Chloropicon primus</name>
    <dbReference type="NCBI Taxonomy" id="1764295"/>
    <lineage>
        <taxon>Eukaryota</taxon>
        <taxon>Viridiplantae</taxon>
        <taxon>Chlorophyta</taxon>
        <taxon>Chloropicophyceae</taxon>
        <taxon>Chloropicales</taxon>
        <taxon>Chloropicaceae</taxon>
        <taxon>Chloropicon</taxon>
    </lineage>
</organism>
<keyword evidence="2 5" id="KW-0812">Transmembrane</keyword>
<evidence type="ECO:0000313" key="6">
    <source>
        <dbReference type="EMBL" id="QDZ20962.1"/>
    </source>
</evidence>
<gene>
    <name evidence="6" type="ORF">A3770_04p34800</name>
</gene>
<evidence type="ECO:0000256" key="5">
    <source>
        <dbReference type="SAM" id="Phobius"/>
    </source>
</evidence>
<feature type="transmembrane region" description="Helical" evidence="5">
    <location>
        <begin position="83"/>
        <end position="103"/>
    </location>
</feature>
<dbReference type="GO" id="GO:0016020">
    <property type="term" value="C:membrane"/>
    <property type="evidence" value="ECO:0007669"/>
    <property type="project" value="UniProtKB-SubCell"/>
</dbReference>
<dbReference type="PANTHER" id="PTHR10250:SF26">
    <property type="entry name" value="GLUTATHIONE S-TRANSFERASE 3, MITOCHONDRIAL"/>
    <property type="match status" value="1"/>
</dbReference>
<dbReference type="GO" id="GO:0005783">
    <property type="term" value="C:endoplasmic reticulum"/>
    <property type="evidence" value="ECO:0007669"/>
    <property type="project" value="TreeGrafter"/>
</dbReference>
<dbReference type="Gene3D" id="1.20.120.550">
    <property type="entry name" value="Membrane associated eicosanoid/glutathione metabolism-like domain"/>
    <property type="match status" value="1"/>
</dbReference>
<comment type="subcellular location">
    <subcellularLocation>
        <location evidence="1">Membrane</location>
        <topology evidence="1">Multi-pass membrane protein</topology>
    </subcellularLocation>
</comment>
<dbReference type="GO" id="GO:0005635">
    <property type="term" value="C:nuclear envelope"/>
    <property type="evidence" value="ECO:0007669"/>
    <property type="project" value="TreeGrafter"/>
</dbReference>
<accession>A0A5B8MNN6</accession>
<dbReference type="GO" id="GO:0006691">
    <property type="term" value="P:leukotriene metabolic process"/>
    <property type="evidence" value="ECO:0007669"/>
    <property type="project" value="UniProtKB-ARBA"/>
</dbReference>
<dbReference type="InterPro" id="IPR023352">
    <property type="entry name" value="MAPEG-like_dom_sf"/>
</dbReference>
<feature type="transmembrane region" description="Helical" evidence="5">
    <location>
        <begin position="123"/>
        <end position="141"/>
    </location>
</feature>
<dbReference type="EMBL" id="CP031037">
    <property type="protein sequence ID" value="QDZ20962.1"/>
    <property type="molecule type" value="Genomic_DNA"/>
</dbReference>